<proteinExistence type="predicted"/>
<feature type="transmembrane region" description="Helical" evidence="1">
    <location>
        <begin position="278"/>
        <end position="304"/>
    </location>
</feature>
<feature type="non-terminal residue" evidence="2">
    <location>
        <position position="1"/>
    </location>
</feature>
<dbReference type="EMBL" id="CAJOAY010006484">
    <property type="protein sequence ID" value="CAF4141772.1"/>
    <property type="molecule type" value="Genomic_DNA"/>
</dbReference>
<comment type="caution">
    <text evidence="2">The sequence shown here is derived from an EMBL/GenBank/DDBJ whole genome shotgun (WGS) entry which is preliminary data.</text>
</comment>
<keyword evidence="1" id="KW-0472">Membrane</keyword>
<keyword evidence="1" id="KW-1133">Transmembrane helix</keyword>
<evidence type="ECO:0000256" key="1">
    <source>
        <dbReference type="SAM" id="Phobius"/>
    </source>
</evidence>
<gene>
    <name evidence="2" type="ORF">OKA104_LOCUS37790</name>
</gene>
<dbReference type="AlphaFoldDB" id="A0A819XGL2"/>
<organism evidence="2 3">
    <name type="scientific">Adineta steineri</name>
    <dbReference type="NCBI Taxonomy" id="433720"/>
    <lineage>
        <taxon>Eukaryota</taxon>
        <taxon>Metazoa</taxon>
        <taxon>Spiralia</taxon>
        <taxon>Gnathifera</taxon>
        <taxon>Rotifera</taxon>
        <taxon>Eurotatoria</taxon>
        <taxon>Bdelloidea</taxon>
        <taxon>Adinetida</taxon>
        <taxon>Adinetidae</taxon>
        <taxon>Adineta</taxon>
    </lineage>
</organism>
<reference evidence="2" key="1">
    <citation type="submission" date="2021-02" db="EMBL/GenBank/DDBJ databases">
        <authorList>
            <person name="Nowell W R."/>
        </authorList>
    </citation>
    <scope>NUCLEOTIDE SEQUENCE</scope>
</reference>
<dbReference type="Proteomes" id="UP000663881">
    <property type="component" value="Unassembled WGS sequence"/>
</dbReference>
<keyword evidence="1" id="KW-0812">Transmembrane</keyword>
<evidence type="ECO:0000313" key="3">
    <source>
        <dbReference type="Proteomes" id="UP000663881"/>
    </source>
</evidence>
<evidence type="ECO:0000313" key="2">
    <source>
        <dbReference type="EMBL" id="CAF4141772.1"/>
    </source>
</evidence>
<accession>A0A819XGL2</accession>
<name>A0A819XGL2_9BILA</name>
<protein>
    <submittedName>
        <fullName evidence="2">Uncharacterized protein</fullName>
    </submittedName>
</protein>
<feature type="transmembrane region" description="Helical" evidence="1">
    <location>
        <begin position="6"/>
        <end position="25"/>
    </location>
</feature>
<sequence length="320" mass="38062">FLILAFQFHGMIFSYIPFLLFFIYINANEQYEIGIINHQTKWHIHCLQNDTRIINPPLNEQALIPYQCSYSTLSIDIIPIEIDFTFVCRLQPRLIWIIIDLYQYNILPISINSEQLNISLVINQEIQIKDYKYEINKYKNRFILINAFYIPFESLDNLLNKSIDIFVQINQCRFYINENSTWNDIIHNKCNTIESKTLNVQSAQCDFFSKSKPTETIVNQKIEQFDDDDNDNTTNIPDFHVILSIDQQKPIETTTQLYDNYSLFDEHYRKIISIIGRAANLITYIFIFTTIILTLLIIFFIYILCYHYHIRLIRKASLTI</sequence>